<feature type="compositionally biased region" description="Basic and acidic residues" evidence="1">
    <location>
        <begin position="263"/>
        <end position="275"/>
    </location>
</feature>
<organism evidence="2 3">
    <name type="scientific">Bacillus phage 019DV002</name>
    <dbReference type="NCBI Taxonomy" id="2601653"/>
    <lineage>
        <taxon>Viruses</taxon>
        <taxon>Duplodnaviria</taxon>
        <taxon>Heunggongvirae</taxon>
        <taxon>Uroviricota</taxon>
        <taxon>Caudoviricetes</taxon>
        <taxon>Ehrlichviridae</taxon>
        <taxon>Gettysburgvirus</taxon>
        <taxon>Gettysburgvirus gv019DV002</taxon>
    </lineage>
</organism>
<dbReference type="EMBL" id="MN176220">
    <property type="protein sequence ID" value="QFG05179.1"/>
    <property type="molecule type" value="Genomic_DNA"/>
</dbReference>
<accession>A0A5J6T415</accession>
<feature type="region of interest" description="Disordered" evidence="1">
    <location>
        <begin position="234"/>
        <end position="296"/>
    </location>
</feature>
<name>A0A5J6T415_9CAUD</name>
<reference evidence="2 3" key="1">
    <citation type="submission" date="2019-07" db="EMBL/GenBank/DDBJ databases">
        <authorList>
            <person name="Loney R.E."/>
            <person name="Krukonis G.P."/>
            <person name="Delesalle V.A."/>
        </authorList>
    </citation>
    <scope>NUCLEOTIDE SEQUENCE [LARGE SCALE GENOMIC DNA]</scope>
</reference>
<keyword evidence="3" id="KW-1185">Reference proteome</keyword>
<evidence type="ECO:0000313" key="3">
    <source>
        <dbReference type="Proteomes" id="UP000325508"/>
    </source>
</evidence>
<protein>
    <submittedName>
        <fullName evidence="2">SsDNA binding protein</fullName>
    </submittedName>
</protein>
<feature type="compositionally biased region" description="Acidic residues" evidence="1">
    <location>
        <begin position="287"/>
        <end position="296"/>
    </location>
</feature>
<sequence>MTNDITNAWGSVNTEDNGGGSSQKKERPEFMKLSLGDNKVRLLDMIPYSYNEWYSPKADGGKGASIPYFGKEDLLEKANQEFMNKIFAEADAKGLKDKDRKDFLRDQGYKKTPYGKLKSKHIIHVLDRATGEVKLLDKGNGIFKLIKKLATNPEYGDPRNYDITITMEDTEGKGNFQDIEYTVTPARQNTELTAAEKALYEEKKIDLKEFKTPNYTPEQAKLIADGATFQDVLGKNADGSDAVAEKSNPDMLPSNTPEPPQQEEERSVEPPKEEPAPPVVGRALSPEELEGIDFGE</sequence>
<gene>
    <name evidence="2" type="primary">36</name>
    <name evidence="2" type="ORF">019DV002_36</name>
</gene>
<feature type="region of interest" description="Disordered" evidence="1">
    <location>
        <begin position="1"/>
        <end position="29"/>
    </location>
</feature>
<evidence type="ECO:0000313" key="2">
    <source>
        <dbReference type="EMBL" id="QFG05179.1"/>
    </source>
</evidence>
<proteinExistence type="predicted"/>
<feature type="compositionally biased region" description="Polar residues" evidence="1">
    <location>
        <begin position="1"/>
        <end position="16"/>
    </location>
</feature>
<dbReference type="Proteomes" id="UP000325508">
    <property type="component" value="Segment"/>
</dbReference>
<evidence type="ECO:0000256" key="1">
    <source>
        <dbReference type="SAM" id="MobiDB-lite"/>
    </source>
</evidence>